<sequence>MAALVSSLDWSATPLGPMEAWPERLKLMVEQVLACPVVSALVCGPERILIYNDAAARNYGNRHPGALGKPLPETFPEGWASVGPLYERAFAGESVHVPAQGLDVDGGGRTSTFDAVLTPVHDGDGRIAYVHMNGRAVLERDGRRAETLEILVTELRHRARNSYTLIQSIANETARESGAADGFLASFSERLASLARVQDLLSLRDDESVSVRDLVERELEALGSARGEDRVEVDGPYVPLRRGAVEALALVVHELATNARKYGALADGDGRLSVRWSVADPDGRERLLRIEWTEGGGNERDRRGSGMRAPDGGGYGRKLIERALPSMLGASTLYEIGTGGVRCVMEIPIAATEAENGEERPGAGPVTNEASAQSV</sequence>
<accession>A0ACD4NRM8</accession>
<name>A0ACD4NRM8_9HYPH</name>
<reference evidence="1" key="1">
    <citation type="submission" date="2022-11" db="EMBL/GenBank/DDBJ databases">
        <title>beta-Carotene-producing bacterium, Jeongeuplla avenae sp. nov., alleviates the salt stress of Arabidopsis seedlings.</title>
        <authorList>
            <person name="Jiang L."/>
            <person name="Lee J."/>
        </authorList>
    </citation>
    <scope>NUCLEOTIDE SEQUENCE</scope>
    <source>
        <strain evidence="1">DY_R2A_6</strain>
    </source>
</reference>
<protein>
    <submittedName>
        <fullName evidence="1">PAS domain-containing protein</fullName>
    </submittedName>
</protein>
<evidence type="ECO:0000313" key="2">
    <source>
        <dbReference type="Proteomes" id="UP001163223"/>
    </source>
</evidence>
<keyword evidence="2" id="KW-1185">Reference proteome</keyword>
<proteinExistence type="predicted"/>
<dbReference type="Proteomes" id="UP001163223">
    <property type="component" value="Chromosome"/>
</dbReference>
<dbReference type="EMBL" id="CP113520">
    <property type="protein sequence ID" value="WAJ29484.1"/>
    <property type="molecule type" value="Genomic_DNA"/>
</dbReference>
<evidence type="ECO:0000313" key="1">
    <source>
        <dbReference type="EMBL" id="WAJ29484.1"/>
    </source>
</evidence>
<organism evidence="1 2">
    <name type="scientific">Antarcticirhabdus aurantiaca</name>
    <dbReference type="NCBI Taxonomy" id="2606717"/>
    <lineage>
        <taxon>Bacteria</taxon>
        <taxon>Pseudomonadati</taxon>
        <taxon>Pseudomonadota</taxon>
        <taxon>Alphaproteobacteria</taxon>
        <taxon>Hyphomicrobiales</taxon>
        <taxon>Aurantimonadaceae</taxon>
        <taxon>Antarcticirhabdus</taxon>
    </lineage>
</organism>
<gene>
    <name evidence="1" type="ORF">OXU80_04410</name>
</gene>